<evidence type="ECO:0000313" key="2">
    <source>
        <dbReference type="EMBL" id="KAK7580014.1"/>
    </source>
</evidence>
<name>A0AAN9TD98_9HEMI</name>
<proteinExistence type="predicted"/>
<feature type="compositionally biased region" description="Polar residues" evidence="1">
    <location>
        <begin position="62"/>
        <end position="75"/>
    </location>
</feature>
<accession>A0AAN9TD98</accession>
<organism evidence="2 3">
    <name type="scientific">Parthenolecanium corni</name>
    <dbReference type="NCBI Taxonomy" id="536013"/>
    <lineage>
        <taxon>Eukaryota</taxon>
        <taxon>Metazoa</taxon>
        <taxon>Ecdysozoa</taxon>
        <taxon>Arthropoda</taxon>
        <taxon>Hexapoda</taxon>
        <taxon>Insecta</taxon>
        <taxon>Pterygota</taxon>
        <taxon>Neoptera</taxon>
        <taxon>Paraneoptera</taxon>
        <taxon>Hemiptera</taxon>
        <taxon>Sternorrhyncha</taxon>
        <taxon>Coccoidea</taxon>
        <taxon>Coccidae</taxon>
        <taxon>Parthenolecanium</taxon>
    </lineage>
</organism>
<gene>
    <name evidence="2" type="ORF">V9T40_000643</name>
</gene>
<dbReference type="AlphaFoldDB" id="A0AAN9TD98"/>
<reference evidence="2 3" key="1">
    <citation type="submission" date="2024-03" db="EMBL/GenBank/DDBJ databases">
        <title>Adaptation during the transition from Ophiocordyceps entomopathogen to insect associate is accompanied by gene loss and intensified selection.</title>
        <authorList>
            <person name="Ward C.M."/>
            <person name="Onetto C.A."/>
            <person name="Borneman A.R."/>
        </authorList>
    </citation>
    <scope>NUCLEOTIDE SEQUENCE [LARGE SCALE GENOMIC DNA]</scope>
    <source>
        <strain evidence="2">AWRI1</strain>
        <tissue evidence="2">Single Adult Female</tissue>
    </source>
</reference>
<dbReference type="Proteomes" id="UP001367676">
    <property type="component" value="Unassembled WGS sequence"/>
</dbReference>
<comment type="caution">
    <text evidence="2">The sequence shown here is derived from an EMBL/GenBank/DDBJ whole genome shotgun (WGS) entry which is preliminary data.</text>
</comment>
<keyword evidence="3" id="KW-1185">Reference proteome</keyword>
<dbReference type="EMBL" id="JBBCAQ010000034">
    <property type="protein sequence ID" value="KAK7580014.1"/>
    <property type="molecule type" value="Genomic_DNA"/>
</dbReference>
<feature type="region of interest" description="Disordered" evidence="1">
    <location>
        <begin position="48"/>
        <end position="75"/>
    </location>
</feature>
<protein>
    <submittedName>
        <fullName evidence="2">Uncharacterized protein</fullName>
    </submittedName>
</protein>
<evidence type="ECO:0000313" key="3">
    <source>
        <dbReference type="Proteomes" id="UP001367676"/>
    </source>
</evidence>
<evidence type="ECO:0000256" key="1">
    <source>
        <dbReference type="SAM" id="MobiDB-lite"/>
    </source>
</evidence>
<sequence length="75" mass="8190">MNSRRLRVYPSSSSSSSTVNYGAKVFDEKINTRDRGGSMTAVAVAARKGTQQKHSRAAESTAAVQQRLQSRCSRL</sequence>